<proteinExistence type="predicted"/>
<dbReference type="Proteomes" id="UP000295334">
    <property type="component" value="Unassembled WGS sequence"/>
</dbReference>
<accession>A0A4R1B9L3</accession>
<reference evidence="1 2" key="1">
    <citation type="submission" date="2019-03" db="EMBL/GenBank/DDBJ databases">
        <authorList>
            <person name="Kim M.K.M."/>
        </authorList>
    </citation>
    <scope>NUCLEOTIDE SEQUENCE [LARGE SCALE GENOMIC DNA]</scope>
    <source>
        <strain evidence="1 2">17J68-12</strain>
    </source>
</reference>
<protein>
    <submittedName>
        <fullName evidence="1">Uncharacterized protein</fullName>
    </submittedName>
</protein>
<sequence>MPQEVRINMVLEIPDTQSPESVFRLFRQWAEANGWSYSGTIGDSALSFTPGDEALRNGGKGA</sequence>
<dbReference type="AlphaFoldDB" id="A0A4R1B9L3"/>
<organism evidence="1 2">
    <name type="scientific">Flaviaesturariibacter flavus</name>
    <dbReference type="NCBI Taxonomy" id="2502780"/>
    <lineage>
        <taxon>Bacteria</taxon>
        <taxon>Pseudomonadati</taxon>
        <taxon>Bacteroidota</taxon>
        <taxon>Chitinophagia</taxon>
        <taxon>Chitinophagales</taxon>
        <taxon>Chitinophagaceae</taxon>
        <taxon>Flaviaestuariibacter</taxon>
    </lineage>
</organism>
<evidence type="ECO:0000313" key="2">
    <source>
        <dbReference type="Proteomes" id="UP000295334"/>
    </source>
</evidence>
<evidence type="ECO:0000313" key="1">
    <source>
        <dbReference type="EMBL" id="TCJ13593.1"/>
    </source>
</evidence>
<comment type="caution">
    <text evidence="1">The sequence shown here is derived from an EMBL/GenBank/DDBJ whole genome shotgun (WGS) entry which is preliminary data.</text>
</comment>
<name>A0A4R1B9L3_9BACT</name>
<dbReference type="EMBL" id="SJZI01000044">
    <property type="protein sequence ID" value="TCJ13593.1"/>
    <property type="molecule type" value="Genomic_DNA"/>
</dbReference>
<keyword evidence="2" id="KW-1185">Reference proteome</keyword>
<gene>
    <name evidence="1" type="ORF">EPD60_12405</name>
</gene>